<dbReference type="SUPFAM" id="SSF51445">
    <property type="entry name" value="(Trans)glycosidases"/>
    <property type="match status" value="1"/>
</dbReference>
<evidence type="ECO:0000256" key="9">
    <source>
        <dbReference type="ARBA" id="ARBA00031501"/>
    </source>
</evidence>
<evidence type="ECO:0000256" key="10">
    <source>
        <dbReference type="RuleBase" id="RU361207"/>
    </source>
</evidence>
<keyword evidence="12" id="KW-1185">Reference proteome</keyword>
<organism evidence="11 12">
    <name type="scientific">Tissierella creatinophila DSM 6911</name>
    <dbReference type="NCBI Taxonomy" id="1123403"/>
    <lineage>
        <taxon>Bacteria</taxon>
        <taxon>Bacillati</taxon>
        <taxon>Bacillota</taxon>
        <taxon>Tissierellia</taxon>
        <taxon>Tissierellales</taxon>
        <taxon>Tissierellaceae</taxon>
        <taxon>Tissierella</taxon>
    </lineage>
</organism>
<evidence type="ECO:0000256" key="8">
    <source>
        <dbReference type="ARBA" id="ARBA00031423"/>
    </source>
</evidence>
<dbReference type="InterPro" id="IPR017853">
    <property type="entry name" value="GH"/>
</dbReference>
<keyword evidence="6 10" id="KW-0808">Transferase</keyword>
<sequence>MKDRSSGILLHISSLPGKFGIGDFGEEAYKFVDFLWDAKQKNWQILPLGITSFGDSPYQSFSAFAGNPYFIDINELINSGYIKENELDTLFFGNNPIKVDYGLLYRNKMYILKKSYKEAKHTIYNDLKYFYEENYDWIRDFALFMTIKGKHNNKSWLEWDKKYQEYNSPDVLQFERENNEEIFFWVFTQYLFSKQWKRLKEYANNKGISIIGDLPIYIAIDSADVWSNPKLFNLDDSFRPITVSGCPPDAFSAKGQLWGNPIYKWDVMEKEDYKWWIKRIEYSFKLFDTLRIDHFIGFESFWEVQYGDEDATRGRWSKGPGIKLFNKIKEELGELDIIVEDLGVISDAVRELVKNTGFPSMKVIQFAFDKTNESEHMPHLYNKNMVVYTGTHDNLPIMSWFENVSKDELNYAIEYLKLNHDEGLNWGMIRGIWSSCANLAIAPMQDFLALGETSRMNLPSTIGENWTWRLKKEDLTESLSKKIRDLTEIYWR</sequence>
<dbReference type="Proteomes" id="UP000186112">
    <property type="component" value="Unassembled WGS sequence"/>
</dbReference>
<reference evidence="11 12" key="1">
    <citation type="submission" date="2016-02" db="EMBL/GenBank/DDBJ databases">
        <title>Genome sequence of Tissierella creatinophila DSM 6911.</title>
        <authorList>
            <person name="Poehlein A."/>
            <person name="Daniel R."/>
        </authorList>
    </citation>
    <scope>NUCLEOTIDE SEQUENCE [LARGE SCALE GENOMIC DNA]</scope>
    <source>
        <strain evidence="11 12">DSM 6911</strain>
    </source>
</reference>
<evidence type="ECO:0000256" key="7">
    <source>
        <dbReference type="ARBA" id="ARBA00023277"/>
    </source>
</evidence>
<comment type="similarity">
    <text evidence="2 10">Belongs to the disproportionating enzyme family.</text>
</comment>
<dbReference type="Gene3D" id="3.20.20.80">
    <property type="entry name" value="Glycosidases"/>
    <property type="match status" value="1"/>
</dbReference>
<comment type="catalytic activity">
    <reaction evidence="1 10">
        <text>Transfers a segment of a (1-&gt;4)-alpha-D-glucan to a new position in an acceptor, which may be glucose or a (1-&gt;4)-alpha-D-glucan.</text>
        <dbReference type="EC" id="2.4.1.25"/>
    </reaction>
</comment>
<evidence type="ECO:0000256" key="6">
    <source>
        <dbReference type="ARBA" id="ARBA00022679"/>
    </source>
</evidence>
<comment type="caution">
    <text evidence="11">The sequence shown here is derived from an EMBL/GenBank/DDBJ whole genome shotgun (WGS) entry which is preliminary data.</text>
</comment>
<evidence type="ECO:0000256" key="3">
    <source>
        <dbReference type="ARBA" id="ARBA00012560"/>
    </source>
</evidence>
<protein>
    <recommendedName>
        <fullName evidence="4 10">4-alpha-glucanotransferase</fullName>
        <ecNumber evidence="3 10">2.4.1.25</ecNumber>
    </recommendedName>
    <alternativeName>
        <fullName evidence="8 10">Amylomaltase</fullName>
    </alternativeName>
    <alternativeName>
        <fullName evidence="9 10">Disproportionating enzyme</fullName>
    </alternativeName>
</protein>
<dbReference type="AlphaFoldDB" id="A0A1U7M6U2"/>
<dbReference type="Pfam" id="PF02446">
    <property type="entry name" value="Glyco_hydro_77"/>
    <property type="match status" value="1"/>
</dbReference>
<dbReference type="GO" id="GO:0004134">
    <property type="term" value="F:4-alpha-glucanotransferase activity"/>
    <property type="evidence" value="ECO:0007669"/>
    <property type="project" value="UniProtKB-EC"/>
</dbReference>
<dbReference type="PANTHER" id="PTHR32438:SF5">
    <property type="entry name" value="4-ALPHA-GLUCANOTRANSFERASE DPE1, CHLOROPLASTIC_AMYLOPLASTIC"/>
    <property type="match status" value="1"/>
</dbReference>
<evidence type="ECO:0000256" key="4">
    <source>
        <dbReference type="ARBA" id="ARBA00020295"/>
    </source>
</evidence>
<keyword evidence="7 10" id="KW-0119">Carbohydrate metabolism</keyword>
<evidence type="ECO:0000313" key="11">
    <source>
        <dbReference type="EMBL" id="OLS02929.1"/>
    </source>
</evidence>
<dbReference type="EMBL" id="LTDM01000014">
    <property type="protein sequence ID" value="OLS02929.1"/>
    <property type="molecule type" value="Genomic_DNA"/>
</dbReference>
<dbReference type="GO" id="GO:0005975">
    <property type="term" value="P:carbohydrate metabolic process"/>
    <property type="evidence" value="ECO:0007669"/>
    <property type="project" value="InterPro"/>
</dbReference>
<dbReference type="PANTHER" id="PTHR32438">
    <property type="entry name" value="4-ALPHA-GLUCANOTRANSFERASE DPE1, CHLOROPLASTIC/AMYLOPLASTIC"/>
    <property type="match status" value="1"/>
</dbReference>
<dbReference type="EC" id="2.4.1.25" evidence="3 10"/>
<dbReference type="NCBIfam" id="NF011080">
    <property type="entry name" value="PRK14508.1-3"/>
    <property type="match status" value="1"/>
</dbReference>
<keyword evidence="5 10" id="KW-0328">Glycosyltransferase</keyword>
<proteinExistence type="inferred from homology"/>
<evidence type="ECO:0000256" key="5">
    <source>
        <dbReference type="ARBA" id="ARBA00022676"/>
    </source>
</evidence>
<evidence type="ECO:0000256" key="1">
    <source>
        <dbReference type="ARBA" id="ARBA00000439"/>
    </source>
</evidence>
<accession>A0A1U7M6U2</accession>
<dbReference type="OrthoDB" id="9811841at2"/>
<name>A0A1U7M6U2_TISCR</name>
<evidence type="ECO:0000313" key="12">
    <source>
        <dbReference type="Proteomes" id="UP000186112"/>
    </source>
</evidence>
<gene>
    <name evidence="11" type="primary">malQ</name>
    <name evidence="11" type="ORF">TICRE_10830</name>
</gene>
<dbReference type="NCBIfam" id="TIGR00217">
    <property type="entry name" value="malQ"/>
    <property type="match status" value="1"/>
</dbReference>
<dbReference type="InterPro" id="IPR003385">
    <property type="entry name" value="Glyco_hydro_77"/>
</dbReference>
<dbReference type="RefSeq" id="WP_075725938.1">
    <property type="nucleotide sequence ID" value="NZ_LTDM01000014.1"/>
</dbReference>
<evidence type="ECO:0000256" key="2">
    <source>
        <dbReference type="ARBA" id="ARBA00005684"/>
    </source>
</evidence>